<gene>
    <name evidence="1" type="ORF">F3Y22_tig00111206pilonHSYRG00028</name>
</gene>
<name>A0A6A2YWV5_HIBSY</name>
<dbReference type="EMBL" id="VEPZ02001267">
    <property type="protein sequence ID" value="KAE8683502.1"/>
    <property type="molecule type" value="Genomic_DNA"/>
</dbReference>
<organism evidence="1 2">
    <name type="scientific">Hibiscus syriacus</name>
    <name type="common">Rose of Sharon</name>
    <dbReference type="NCBI Taxonomy" id="106335"/>
    <lineage>
        <taxon>Eukaryota</taxon>
        <taxon>Viridiplantae</taxon>
        <taxon>Streptophyta</taxon>
        <taxon>Embryophyta</taxon>
        <taxon>Tracheophyta</taxon>
        <taxon>Spermatophyta</taxon>
        <taxon>Magnoliopsida</taxon>
        <taxon>eudicotyledons</taxon>
        <taxon>Gunneridae</taxon>
        <taxon>Pentapetalae</taxon>
        <taxon>rosids</taxon>
        <taxon>malvids</taxon>
        <taxon>Malvales</taxon>
        <taxon>Malvaceae</taxon>
        <taxon>Malvoideae</taxon>
        <taxon>Hibiscus</taxon>
    </lineage>
</organism>
<keyword evidence="2" id="KW-1185">Reference proteome</keyword>
<accession>A0A6A2YWV5</accession>
<comment type="caution">
    <text evidence="1">The sequence shown here is derived from an EMBL/GenBank/DDBJ whole genome shotgun (WGS) entry which is preliminary data.</text>
</comment>
<dbReference type="AlphaFoldDB" id="A0A6A2YWV5"/>
<evidence type="ECO:0000313" key="1">
    <source>
        <dbReference type="EMBL" id="KAE8683502.1"/>
    </source>
</evidence>
<dbReference type="Proteomes" id="UP000436088">
    <property type="component" value="Unassembled WGS sequence"/>
</dbReference>
<sequence>MEKFENSIYQRKVSLLVYVFIIFSFRLHQRSKRVKQGQAEIIIMCAKKEEYQPIQGIQASQLLNNGHPLGVSTGEGLPWSLLPIQALNLIPVHFHENSVLDNDLDPFLLPPPPSSYEGLFNTRARILTDSFGVVGSAPLGLQVELGKMTAQEIMDAKALSASKKSQ</sequence>
<protein>
    <submittedName>
        <fullName evidence="1">Uncharacterized protein</fullName>
    </submittedName>
</protein>
<reference evidence="1" key="1">
    <citation type="submission" date="2019-09" db="EMBL/GenBank/DDBJ databases">
        <title>Draft genome information of white flower Hibiscus syriacus.</title>
        <authorList>
            <person name="Kim Y.-M."/>
        </authorList>
    </citation>
    <scope>NUCLEOTIDE SEQUENCE [LARGE SCALE GENOMIC DNA]</scope>
    <source>
        <strain evidence="1">YM2019G1</strain>
    </source>
</reference>
<evidence type="ECO:0000313" key="2">
    <source>
        <dbReference type="Proteomes" id="UP000436088"/>
    </source>
</evidence>
<proteinExistence type="predicted"/>